<evidence type="ECO:0000256" key="2">
    <source>
        <dbReference type="ARBA" id="ARBA00022448"/>
    </source>
</evidence>
<keyword evidence="2" id="KW-0813">Transport</keyword>
<gene>
    <name evidence="5" type="primary">znuC</name>
    <name evidence="5" type="ORF">NCTC12475_01346</name>
</gene>
<reference evidence="5 6" key="1">
    <citation type="submission" date="2018-06" db="EMBL/GenBank/DDBJ databases">
        <authorList>
            <consortium name="Pathogen Informatics"/>
            <person name="Doyle S."/>
        </authorList>
    </citation>
    <scope>NUCLEOTIDE SEQUENCE [LARGE SCALE GENOMIC DNA]</scope>
    <source>
        <strain evidence="5 6">NCTC12475</strain>
    </source>
</reference>
<keyword evidence="4 5" id="KW-0067">ATP-binding</keyword>
<name>A0A381DKX4_9BACT</name>
<dbReference type="PROSITE" id="PS50893">
    <property type="entry name" value="ABC_TRANSPORTER_2"/>
    <property type="match status" value="1"/>
</dbReference>
<dbReference type="OrthoDB" id="9806726at2"/>
<keyword evidence="5" id="KW-0378">Hydrolase</keyword>
<comment type="similarity">
    <text evidence="1">Belongs to the ABC transporter superfamily.</text>
</comment>
<accession>A0A381DKX4</accession>
<dbReference type="SUPFAM" id="SSF52540">
    <property type="entry name" value="P-loop containing nucleoside triphosphate hydrolases"/>
    <property type="match status" value="1"/>
</dbReference>
<dbReference type="InterPro" id="IPR050153">
    <property type="entry name" value="Metal_Ion_Import_ABC"/>
</dbReference>
<dbReference type="PANTHER" id="PTHR42734:SF17">
    <property type="entry name" value="METAL TRANSPORT SYSTEM ATP-BINDING PROTEIN TM_0124-RELATED"/>
    <property type="match status" value="1"/>
</dbReference>
<evidence type="ECO:0000256" key="3">
    <source>
        <dbReference type="ARBA" id="ARBA00022741"/>
    </source>
</evidence>
<dbReference type="Pfam" id="PF00005">
    <property type="entry name" value="ABC_tran"/>
    <property type="match status" value="1"/>
</dbReference>
<evidence type="ECO:0000256" key="1">
    <source>
        <dbReference type="ARBA" id="ARBA00005417"/>
    </source>
</evidence>
<evidence type="ECO:0000256" key="4">
    <source>
        <dbReference type="ARBA" id="ARBA00022840"/>
    </source>
</evidence>
<dbReference type="GO" id="GO:0016887">
    <property type="term" value="F:ATP hydrolysis activity"/>
    <property type="evidence" value="ECO:0007669"/>
    <property type="project" value="InterPro"/>
</dbReference>
<dbReference type="Gene3D" id="3.40.50.300">
    <property type="entry name" value="P-loop containing nucleotide triphosphate hydrolases"/>
    <property type="match status" value="1"/>
</dbReference>
<dbReference type="SMART" id="SM00382">
    <property type="entry name" value="AAA"/>
    <property type="match status" value="1"/>
</dbReference>
<dbReference type="EMBL" id="UFVD01000001">
    <property type="protein sequence ID" value="SUX11131.1"/>
    <property type="molecule type" value="Genomic_DNA"/>
</dbReference>
<organism evidence="5 6">
    <name type="scientific">Campylobacter sputorum subsp. sputorum</name>
    <dbReference type="NCBI Taxonomy" id="32024"/>
    <lineage>
        <taxon>Bacteria</taxon>
        <taxon>Pseudomonadati</taxon>
        <taxon>Campylobacterota</taxon>
        <taxon>Epsilonproteobacteria</taxon>
        <taxon>Campylobacterales</taxon>
        <taxon>Campylobacteraceae</taxon>
        <taxon>Campylobacter</taxon>
    </lineage>
</organism>
<dbReference type="PANTHER" id="PTHR42734">
    <property type="entry name" value="METAL TRANSPORT SYSTEM ATP-BINDING PROTEIN TM_0124-RELATED"/>
    <property type="match status" value="1"/>
</dbReference>
<keyword evidence="6" id="KW-1185">Reference proteome</keyword>
<dbReference type="GeneID" id="93089998"/>
<sequence length="256" mass="28815">MNDIKIENLIFSYDEQIVLQDINLTYDIKDFLVIIGPNGGGKTTLLKLMLGLLKPSAGEIRIFDKFPKDITKDIGYVPQTFLMNLNFPMRVIDVVLMGVIDKKIFGFYTKEQKNLAIKALEKVSMDKFSFTKIGDLSVGQRQRVYIARALCAKAKILMLDEPTASIDTKGQTDIYELLKDINSNGIGVILISHDLNLALSYASKVAYVSKNLYLHDIPLGFSKQDFISHLTKNHQHFCDVELALNNCGCDFHTKEG</sequence>
<evidence type="ECO:0000313" key="6">
    <source>
        <dbReference type="Proteomes" id="UP000254920"/>
    </source>
</evidence>
<dbReference type="STRING" id="32024.GCA_000788295_01626"/>
<dbReference type="GO" id="GO:0005524">
    <property type="term" value="F:ATP binding"/>
    <property type="evidence" value="ECO:0007669"/>
    <property type="project" value="UniProtKB-KW"/>
</dbReference>
<dbReference type="Proteomes" id="UP000254920">
    <property type="component" value="Unassembled WGS sequence"/>
</dbReference>
<dbReference type="EC" id="3.6.3.-" evidence="5"/>
<dbReference type="RefSeq" id="WP_089181902.1">
    <property type="nucleotide sequence ID" value="NZ_CP043427.1"/>
</dbReference>
<dbReference type="InterPro" id="IPR003439">
    <property type="entry name" value="ABC_transporter-like_ATP-bd"/>
</dbReference>
<dbReference type="InterPro" id="IPR027417">
    <property type="entry name" value="P-loop_NTPase"/>
</dbReference>
<protein>
    <submittedName>
        <fullName evidence="5">ABC transporter ATP-binding protein</fullName>
        <ecNumber evidence="5">3.6.3.-</ecNumber>
    </submittedName>
</protein>
<dbReference type="AlphaFoldDB" id="A0A381DKX4"/>
<evidence type="ECO:0000313" key="5">
    <source>
        <dbReference type="EMBL" id="SUX11131.1"/>
    </source>
</evidence>
<keyword evidence="3" id="KW-0547">Nucleotide-binding</keyword>
<proteinExistence type="inferred from homology"/>
<dbReference type="InterPro" id="IPR003593">
    <property type="entry name" value="AAA+_ATPase"/>
</dbReference>